<evidence type="ECO:0000256" key="3">
    <source>
        <dbReference type="ARBA" id="ARBA00022737"/>
    </source>
</evidence>
<evidence type="ECO:0000256" key="6">
    <source>
        <dbReference type="SAM" id="MobiDB-lite"/>
    </source>
</evidence>
<dbReference type="SUPFAM" id="SSF50965">
    <property type="entry name" value="Galactose oxidase, central domain"/>
    <property type="match status" value="1"/>
</dbReference>
<dbReference type="STRING" id="41875.K8FDB4"/>
<accession>K8FDB4</accession>
<feature type="compositionally biased region" description="Low complexity" evidence="6">
    <location>
        <begin position="141"/>
        <end position="150"/>
    </location>
</feature>
<dbReference type="PROSITE" id="PS51228">
    <property type="entry name" value="ACB_2"/>
    <property type="match status" value="1"/>
</dbReference>
<dbReference type="SUPFAM" id="SSF47027">
    <property type="entry name" value="Acyl-CoA binding protein"/>
    <property type="match status" value="1"/>
</dbReference>
<feature type="coiled-coil region" evidence="5">
    <location>
        <begin position="623"/>
        <end position="657"/>
    </location>
</feature>
<dbReference type="PANTHER" id="PTHR46093">
    <property type="entry name" value="ACYL-COA-BINDING DOMAIN-CONTAINING PROTEIN 5"/>
    <property type="match status" value="1"/>
</dbReference>
<feature type="region of interest" description="Disordered" evidence="6">
    <location>
        <begin position="139"/>
        <end position="160"/>
    </location>
</feature>
<evidence type="ECO:0000313" key="9">
    <source>
        <dbReference type="Proteomes" id="UP000198341"/>
    </source>
</evidence>
<dbReference type="InterPro" id="IPR014352">
    <property type="entry name" value="FERM/acyl-CoA-bd_prot_sf"/>
</dbReference>
<organism evidence="8 9">
    <name type="scientific">Bathycoccus prasinos</name>
    <dbReference type="NCBI Taxonomy" id="41875"/>
    <lineage>
        <taxon>Eukaryota</taxon>
        <taxon>Viridiplantae</taxon>
        <taxon>Chlorophyta</taxon>
        <taxon>Mamiellophyceae</taxon>
        <taxon>Mamiellales</taxon>
        <taxon>Bathycoccaceae</taxon>
        <taxon>Bathycoccus</taxon>
    </lineage>
</organism>
<dbReference type="AlphaFoldDB" id="K8FDB4"/>
<evidence type="ECO:0000256" key="5">
    <source>
        <dbReference type="SAM" id="Coils"/>
    </source>
</evidence>
<protein>
    <recommendedName>
        <fullName evidence="7">ACB domain-containing protein</fullName>
    </recommendedName>
</protein>
<keyword evidence="3" id="KW-0677">Repeat</keyword>
<dbReference type="PANTHER" id="PTHR46093:SF3">
    <property type="entry name" value="ACYL-COA-BINDING DOMAIN-CONTAINING PROTEIN 4"/>
    <property type="match status" value="1"/>
</dbReference>
<dbReference type="Pfam" id="PF00887">
    <property type="entry name" value="ACBP"/>
    <property type="match status" value="1"/>
</dbReference>
<feature type="region of interest" description="Disordered" evidence="6">
    <location>
        <begin position="536"/>
        <end position="569"/>
    </location>
</feature>
<name>K8FDB4_9CHLO</name>
<dbReference type="RefSeq" id="XP_007508696.1">
    <property type="nucleotide sequence ID" value="XM_007508634.1"/>
</dbReference>
<dbReference type="GeneID" id="19011203"/>
<dbReference type="KEGG" id="bpg:Bathy16g02270"/>
<dbReference type="InterPro" id="IPR011043">
    <property type="entry name" value="Gal_Oxase/kelch_b-propeller"/>
</dbReference>
<dbReference type="GO" id="GO:0000062">
    <property type="term" value="F:fatty-acyl-CoA binding"/>
    <property type="evidence" value="ECO:0007669"/>
    <property type="project" value="InterPro"/>
</dbReference>
<dbReference type="Proteomes" id="UP000198341">
    <property type="component" value="Chromosome 16"/>
</dbReference>
<dbReference type="Gene3D" id="2.120.10.80">
    <property type="entry name" value="Kelch-type beta propeller"/>
    <property type="match status" value="3"/>
</dbReference>
<dbReference type="InterPro" id="IPR000582">
    <property type="entry name" value="Acyl-CoA-binding_protein"/>
</dbReference>
<keyword evidence="2" id="KW-0880">Kelch repeat</keyword>
<keyword evidence="5" id="KW-0175">Coiled coil</keyword>
<keyword evidence="9" id="KW-1185">Reference proteome</keyword>
<evidence type="ECO:0000256" key="1">
    <source>
        <dbReference type="ARBA" id="ARBA00005567"/>
    </source>
</evidence>
<keyword evidence="4" id="KW-0446">Lipid-binding</keyword>
<dbReference type="Pfam" id="PF24681">
    <property type="entry name" value="Kelch_KLHDC2_KLHL20_DRC7"/>
    <property type="match status" value="1"/>
</dbReference>
<dbReference type="InterPro" id="IPR015915">
    <property type="entry name" value="Kelch-typ_b-propeller"/>
</dbReference>
<dbReference type="eggNOG" id="KOG0817">
    <property type="taxonomic scope" value="Eukaryota"/>
</dbReference>
<proteinExistence type="inferred from homology"/>
<dbReference type="OrthoDB" id="10251809at2759"/>
<dbReference type="eggNOG" id="KOG0379">
    <property type="taxonomic scope" value="Eukaryota"/>
</dbReference>
<evidence type="ECO:0000256" key="2">
    <source>
        <dbReference type="ARBA" id="ARBA00022441"/>
    </source>
</evidence>
<reference evidence="8 9" key="1">
    <citation type="submission" date="2011-10" db="EMBL/GenBank/DDBJ databases">
        <authorList>
            <person name="Genoscope - CEA"/>
        </authorList>
    </citation>
    <scope>NUCLEOTIDE SEQUENCE [LARGE SCALE GENOMIC DNA]</scope>
    <source>
        <strain evidence="8 9">RCC 1105</strain>
    </source>
</reference>
<evidence type="ECO:0000313" key="8">
    <source>
        <dbReference type="EMBL" id="CCO20313.1"/>
    </source>
</evidence>
<dbReference type="EMBL" id="FO082263">
    <property type="protein sequence ID" value="CCO20313.1"/>
    <property type="molecule type" value="Genomic_DNA"/>
</dbReference>
<dbReference type="InterPro" id="IPR035984">
    <property type="entry name" value="Acyl-CoA-binding_sf"/>
</dbReference>
<evidence type="ECO:0000259" key="7">
    <source>
        <dbReference type="PROSITE" id="PS51228"/>
    </source>
</evidence>
<dbReference type="Gene3D" id="1.20.80.10">
    <property type="match status" value="1"/>
</dbReference>
<feature type="domain" description="ACB" evidence="7">
    <location>
        <begin position="3"/>
        <end position="90"/>
    </location>
</feature>
<feature type="compositionally biased region" description="Low complexity" evidence="6">
    <location>
        <begin position="536"/>
        <end position="565"/>
    </location>
</feature>
<evidence type="ECO:0000256" key="4">
    <source>
        <dbReference type="ARBA" id="ARBA00023121"/>
    </source>
</evidence>
<comment type="similarity">
    <text evidence="1">Belongs to the ACBP family.</text>
</comment>
<sequence>MILNNRFHAATKVAKLPSLESTFTDETRLLLYALKSQAMHGPTEIKSKWHMTREERGKYETWANLGKMSNFEAMRLYVKLLEEEDKYWYEAIDEETMEIKENFGKVMTEEERMNSNNASACARVKKVAKWAEAMERGRWETTTTTTTSTSKPPCPRYQHGATLTGDGSKMIVSGGCYRGRFVADTYAFDVAASRWRKMEYTEDERVWGKSFKQEEKESLAPISGHRLITLKDGYTYSFGGKFSKGSKRANDTDLAVFRLALMEAEENSSSSSSTSVLKGAWIPVHVKGKRGPCARRGMSVTKVGKDGDVVVFGGEDEDRRYLNDCWRLDFKTMSWVACDENTNALTGNSSEDQKEKAAVASVSATFVTPAARAEHVAIPWGRDKMIIFGGTGASFKCFDDLYALDVSSGKWKAVSASSSSNNNVSKTPLARAGHCVASLKNDRYALIIGGGNNQNGVLETAILDLNEVKWITSDDENNPEFMKFESPKFVGEGMSAVSFESVDGNESVLMTFGGYNGSCGNDLQVYKLPNEFPTRGTTIAKETTTTTGKTTTTPSTNNNNNNNNKGDGEDEKKIAELHHLLTQAREEANQIRADARLVVDAHASLQSKLEHTERMRVDAESLLKSERKIKAQLNDKLERLDRENLRLRERLKEYEGNNKAWF</sequence>
<dbReference type="SUPFAM" id="SSF117281">
    <property type="entry name" value="Kelch motif"/>
    <property type="match status" value="1"/>
</dbReference>
<gene>
    <name evidence="8" type="ordered locus">Bathy16g02270</name>
</gene>